<accession>A0A166GYT9</accession>
<dbReference type="AlphaFoldDB" id="A0A166GYT9"/>
<sequence>MKFLSSSPGQMSVGRDKRCLFGLWLPNSIISTGEKMKCYRDVLRMFVVVVGPMQLYFLSKREDVKPPFLPRNPSR</sequence>
<reference evidence="1" key="1">
    <citation type="journal article" date="2016" name="Nat. Genet.">
        <title>A high-quality carrot genome assembly provides new insights into carotenoid accumulation and asterid genome evolution.</title>
        <authorList>
            <person name="Iorizzo M."/>
            <person name="Ellison S."/>
            <person name="Senalik D."/>
            <person name="Zeng P."/>
            <person name="Satapoomin P."/>
            <person name="Huang J."/>
            <person name="Bowman M."/>
            <person name="Iovene M."/>
            <person name="Sanseverino W."/>
            <person name="Cavagnaro P."/>
            <person name="Yildiz M."/>
            <person name="Macko-Podgorni A."/>
            <person name="Moranska E."/>
            <person name="Grzebelus E."/>
            <person name="Grzebelus D."/>
            <person name="Ashrafi H."/>
            <person name="Zheng Z."/>
            <person name="Cheng S."/>
            <person name="Spooner D."/>
            <person name="Van Deynze A."/>
            <person name="Simon P."/>
        </authorList>
    </citation>
    <scope>NUCLEOTIDE SEQUENCE [LARGE SCALE GENOMIC DNA]</scope>
    <source>
        <tissue evidence="1">Leaf</tissue>
    </source>
</reference>
<organism evidence="1">
    <name type="scientific">Daucus carota subsp. sativus</name>
    <name type="common">Carrot</name>
    <dbReference type="NCBI Taxonomy" id="79200"/>
    <lineage>
        <taxon>Eukaryota</taxon>
        <taxon>Viridiplantae</taxon>
        <taxon>Streptophyta</taxon>
        <taxon>Embryophyta</taxon>
        <taxon>Tracheophyta</taxon>
        <taxon>Spermatophyta</taxon>
        <taxon>Magnoliopsida</taxon>
        <taxon>eudicotyledons</taxon>
        <taxon>Gunneridae</taxon>
        <taxon>Pentapetalae</taxon>
        <taxon>asterids</taxon>
        <taxon>campanulids</taxon>
        <taxon>Apiales</taxon>
        <taxon>Apiaceae</taxon>
        <taxon>Apioideae</taxon>
        <taxon>Scandiceae</taxon>
        <taxon>Daucinae</taxon>
        <taxon>Daucus</taxon>
        <taxon>Daucus sect. Daucus</taxon>
    </lineage>
</organism>
<dbReference type="EMBL" id="LNRQ01000001">
    <property type="protein sequence ID" value="KZN09511.1"/>
    <property type="molecule type" value="Genomic_DNA"/>
</dbReference>
<evidence type="ECO:0000313" key="1">
    <source>
        <dbReference type="EMBL" id="KZN09511.1"/>
    </source>
</evidence>
<dbReference type="Gramene" id="KZN09511">
    <property type="protein sequence ID" value="KZN09511"/>
    <property type="gene ID" value="DCAR_002167"/>
</dbReference>
<protein>
    <submittedName>
        <fullName evidence="1">Uncharacterized protein</fullName>
    </submittedName>
</protein>
<name>A0A166GYT9_DAUCS</name>
<gene>
    <name evidence="1" type="ORF">DCAR_002167</name>
</gene>
<comment type="caution">
    <text evidence="1">The sequence shown here is derived from an EMBL/GenBank/DDBJ whole genome shotgun (WGS) entry which is preliminary data.</text>
</comment>
<proteinExistence type="predicted"/>